<sequence>MKLLGIKSLVSNVGALISLRDVKGRLSKFFIWNEIDGGFLKFTVPRGEAQAGITPRRLQVVDYLETDIGIPVFSRKAKDRLLEVAPGEVEFYECVVVCKGEEYSFFLGKILKYLPLIDEQRSTFRLLAEGERLLDDAVYKDGTIAEFYMARDREFCERLVVSSQFVELCKQGGLEVGFSKP</sequence>
<dbReference type="EMBL" id="CP056030">
    <property type="protein sequence ID" value="QKZ02422.1"/>
    <property type="molecule type" value="Genomic_DNA"/>
</dbReference>
<protein>
    <recommendedName>
        <fullName evidence="1">Immunity MXAN-0049 protein domain-containing protein</fullName>
    </recommendedName>
</protein>
<evidence type="ECO:0000313" key="3">
    <source>
        <dbReference type="Proteomes" id="UP000509568"/>
    </source>
</evidence>
<dbReference type="InterPro" id="IPR012433">
    <property type="entry name" value="Imm11"/>
</dbReference>
<dbReference type="Pfam" id="PF07791">
    <property type="entry name" value="Imm11"/>
    <property type="match status" value="1"/>
</dbReference>
<evidence type="ECO:0000313" key="2">
    <source>
        <dbReference type="EMBL" id="QKZ02422.1"/>
    </source>
</evidence>
<dbReference type="KEGG" id="pez:HWQ56_00890"/>
<feature type="domain" description="Immunity MXAN-0049 protein" evidence="1">
    <location>
        <begin position="57"/>
        <end position="130"/>
    </location>
</feature>
<dbReference type="RefSeq" id="WP_176569572.1">
    <property type="nucleotide sequence ID" value="NZ_CP056030.1"/>
</dbReference>
<evidence type="ECO:0000259" key="1">
    <source>
        <dbReference type="Pfam" id="PF07791"/>
    </source>
</evidence>
<dbReference type="Proteomes" id="UP000509568">
    <property type="component" value="Chromosome"/>
</dbReference>
<keyword evidence="3" id="KW-1185">Reference proteome</keyword>
<reference evidence="2 3" key="1">
    <citation type="submission" date="2020-06" db="EMBL/GenBank/DDBJ databases">
        <title>Pseudomonas eucalypticola sp. nov., an endophyte of Eucalyptus dunnii leaves with biocontrol ability of eucalyptus leaf blight.</title>
        <authorList>
            <person name="Liu Y."/>
            <person name="Song Z."/>
            <person name="Zeng H."/>
            <person name="Lu M."/>
            <person name="Wang X."/>
            <person name="Lian X."/>
            <person name="Zhang Q."/>
        </authorList>
    </citation>
    <scope>NUCLEOTIDE SEQUENCE [LARGE SCALE GENOMIC DNA]</scope>
    <source>
        <strain evidence="2 3">NP-1</strain>
    </source>
</reference>
<dbReference type="AlphaFoldDB" id="A0A7D5H0M8"/>
<gene>
    <name evidence="2" type="ORF">HWQ56_00890</name>
</gene>
<accession>A0A7D5H0M8</accession>
<name>A0A7D5H0M8_9PSED</name>
<proteinExistence type="predicted"/>
<organism evidence="2 3">
    <name type="scientific">Pseudomonas eucalypticola</name>
    <dbReference type="NCBI Taxonomy" id="2599595"/>
    <lineage>
        <taxon>Bacteria</taxon>
        <taxon>Pseudomonadati</taxon>
        <taxon>Pseudomonadota</taxon>
        <taxon>Gammaproteobacteria</taxon>
        <taxon>Pseudomonadales</taxon>
        <taxon>Pseudomonadaceae</taxon>
        <taxon>Pseudomonas</taxon>
    </lineage>
</organism>